<keyword evidence="4 9" id="KW-0560">Oxidoreductase</keyword>
<dbReference type="GO" id="GO:0045544">
    <property type="term" value="F:gibberellin 20-oxidase activity"/>
    <property type="evidence" value="ECO:0007669"/>
    <property type="project" value="UniProtKB-ARBA"/>
</dbReference>
<dbReference type="PRINTS" id="PR00682">
    <property type="entry name" value="IPNSYNTHASE"/>
</dbReference>
<gene>
    <name evidence="11" type="ORF">TAV2_LOCUS21784</name>
</gene>
<keyword evidence="3 9" id="KW-0479">Metal-binding</keyword>
<comment type="similarity">
    <text evidence="7">Belongs to the iron/ascorbate-dependent oxidoreductase family. GA20OX subfamily.</text>
</comment>
<evidence type="ECO:0000256" key="6">
    <source>
        <dbReference type="ARBA" id="ARBA00037909"/>
    </source>
</evidence>
<sequence>NKTKQKHKNSQEKKMAIICATTSRAEKEHTPKLDLDNDQTPPLIFNPSLLNLQSQIPNQFIWPDEEKPSIDIPELSVPFLDLSSQGSALEASRLIAEACTKHGFFLVVNHGVSESLVSDAHRFMERFFDMPLAGKQKAQRKPGESSGYASSFTGRFSTKLPWKETLSFRFSNENSGSRTVQDYFSDTLGQEFERFGKVYQDYCEAMSSLSLKIMELLGLSLGVNRDYFRGFFEENDSIMRLNHYPPCQTPDLTLGTGPHCDPSSLTILHQDHVSGLQVFVDNQWRSIRPNPEAFVVNIGDTFMALTNGIFKSCLHRAVVNRECARKSMAFFLCPKKDKVVKPPSEIVEKTGGRRYPDFTWPMFLEFTQKHYRADFNTLESFSSWVIANKSPI</sequence>
<evidence type="ECO:0000256" key="7">
    <source>
        <dbReference type="ARBA" id="ARBA00043997"/>
    </source>
</evidence>
<evidence type="ECO:0000256" key="3">
    <source>
        <dbReference type="ARBA" id="ARBA00022723"/>
    </source>
</evidence>
<dbReference type="InterPro" id="IPR044861">
    <property type="entry name" value="IPNS-like_FE2OG_OXY"/>
</dbReference>
<evidence type="ECO:0000256" key="5">
    <source>
        <dbReference type="ARBA" id="ARBA00023004"/>
    </source>
</evidence>
<dbReference type="Pfam" id="PF14226">
    <property type="entry name" value="DIOX_N"/>
    <property type="match status" value="1"/>
</dbReference>
<feature type="non-terminal residue" evidence="11">
    <location>
        <position position="1"/>
    </location>
</feature>
<dbReference type="Gene3D" id="2.60.120.330">
    <property type="entry name" value="B-lactam Antibiotic, Isopenicillin N Synthase, Chain"/>
    <property type="match status" value="1"/>
</dbReference>
<dbReference type="Pfam" id="PF03171">
    <property type="entry name" value="2OG-FeII_Oxy"/>
    <property type="match status" value="1"/>
</dbReference>
<comment type="pathway">
    <text evidence="2">Hormone biosynthesis.</text>
</comment>
<dbReference type="SUPFAM" id="SSF51197">
    <property type="entry name" value="Clavaminate synthase-like"/>
    <property type="match status" value="1"/>
</dbReference>
<dbReference type="InterPro" id="IPR027443">
    <property type="entry name" value="IPNS-like_sf"/>
</dbReference>
<comment type="pathway">
    <text evidence="6">Plant hormone biosynthesis; gibberellin biosynthesis.</text>
</comment>
<dbReference type="InterPro" id="IPR050231">
    <property type="entry name" value="Iron_ascorbate_oxido_reductase"/>
</dbReference>
<dbReference type="EMBL" id="OU466862">
    <property type="protein sequence ID" value="CAH2070314.1"/>
    <property type="molecule type" value="Genomic_DNA"/>
</dbReference>
<comment type="catalytic activity">
    <reaction evidence="8">
        <text>gibberellin A12 + 2 2-oxoglutarate + 3 O2 + H(+) = gibberellin A9 + 2 succinate + 3 CO2 + 2 H2O</text>
        <dbReference type="Rhea" id="RHEA:60772"/>
        <dbReference type="ChEBI" id="CHEBI:15377"/>
        <dbReference type="ChEBI" id="CHEBI:15378"/>
        <dbReference type="ChEBI" id="CHEBI:15379"/>
        <dbReference type="ChEBI" id="CHEBI:16526"/>
        <dbReference type="ChEBI" id="CHEBI:16810"/>
        <dbReference type="ChEBI" id="CHEBI:30031"/>
        <dbReference type="ChEBI" id="CHEBI:58627"/>
        <dbReference type="ChEBI" id="CHEBI:73255"/>
    </reaction>
    <physiologicalReaction direction="left-to-right" evidence="8">
        <dbReference type="Rhea" id="RHEA:60773"/>
    </physiologicalReaction>
</comment>
<dbReference type="InterPro" id="IPR026992">
    <property type="entry name" value="DIOX_N"/>
</dbReference>
<evidence type="ECO:0000256" key="1">
    <source>
        <dbReference type="ARBA" id="ARBA00001961"/>
    </source>
</evidence>
<proteinExistence type="inferred from homology"/>
<dbReference type="PROSITE" id="PS51471">
    <property type="entry name" value="FE2OG_OXY"/>
    <property type="match status" value="1"/>
</dbReference>
<feature type="domain" description="Fe2OG dioxygenase" evidence="10">
    <location>
        <begin position="234"/>
        <end position="334"/>
    </location>
</feature>
<name>A0AAU9SQF2_THLAR</name>
<dbReference type="GO" id="GO:0046872">
    <property type="term" value="F:metal ion binding"/>
    <property type="evidence" value="ECO:0007669"/>
    <property type="project" value="UniProtKB-KW"/>
</dbReference>
<dbReference type="PANTHER" id="PTHR47990">
    <property type="entry name" value="2-OXOGLUTARATE (2OG) AND FE(II)-DEPENDENT OXYGENASE SUPERFAMILY PROTEIN-RELATED"/>
    <property type="match status" value="1"/>
</dbReference>
<evidence type="ECO:0000256" key="4">
    <source>
        <dbReference type="ARBA" id="ARBA00023002"/>
    </source>
</evidence>
<dbReference type="AlphaFoldDB" id="A0AAU9SQF2"/>
<evidence type="ECO:0000313" key="11">
    <source>
        <dbReference type="EMBL" id="CAH2070314.1"/>
    </source>
</evidence>
<keyword evidence="12" id="KW-1185">Reference proteome</keyword>
<dbReference type="GO" id="GO:0009686">
    <property type="term" value="P:gibberellin biosynthetic process"/>
    <property type="evidence" value="ECO:0007669"/>
    <property type="project" value="UniProtKB-ARBA"/>
</dbReference>
<evidence type="ECO:0000313" key="12">
    <source>
        <dbReference type="Proteomes" id="UP000836841"/>
    </source>
</evidence>
<keyword evidence="5 9" id="KW-0408">Iron</keyword>
<dbReference type="InterPro" id="IPR005123">
    <property type="entry name" value="Oxoglu/Fe-dep_dioxygenase_dom"/>
</dbReference>
<evidence type="ECO:0000256" key="8">
    <source>
        <dbReference type="ARBA" id="ARBA00050508"/>
    </source>
</evidence>
<evidence type="ECO:0000256" key="2">
    <source>
        <dbReference type="ARBA" id="ARBA00004972"/>
    </source>
</evidence>
<comment type="cofactor">
    <cofactor evidence="1">
        <name>L-ascorbate</name>
        <dbReference type="ChEBI" id="CHEBI:38290"/>
    </cofactor>
</comment>
<dbReference type="FunFam" id="2.60.120.330:FF:000003">
    <property type="entry name" value="Gibberellin 20 oxidase 2"/>
    <property type="match status" value="1"/>
</dbReference>
<protein>
    <recommendedName>
        <fullName evidence="10">Fe2OG dioxygenase domain-containing protein</fullName>
    </recommendedName>
</protein>
<reference evidence="11 12" key="1">
    <citation type="submission" date="2022-03" db="EMBL/GenBank/DDBJ databases">
        <authorList>
            <person name="Nunn A."/>
            <person name="Chopra R."/>
            <person name="Nunn A."/>
            <person name="Contreras Garrido A."/>
        </authorList>
    </citation>
    <scope>NUCLEOTIDE SEQUENCE [LARGE SCALE GENOMIC DNA]</scope>
</reference>
<evidence type="ECO:0000259" key="10">
    <source>
        <dbReference type="PROSITE" id="PS51471"/>
    </source>
</evidence>
<organism evidence="11 12">
    <name type="scientific">Thlaspi arvense</name>
    <name type="common">Field penny-cress</name>
    <dbReference type="NCBI Taxonomy" id="13288"/>
    <lineage>
        <taxon>Eukaryota</taxon>
        <taxon>Viridiplantae</taxon>
        <taxon>Streptophyta</taxon>
        <taxon>Embryophyta</taxon>
        <taxon>Tracheophyta</taxon>
        <taxon>Spermatophyta</taxon>
        <taxon>Magnoliopsida</taxon>
        <taxon>eudicotyledons</taxon>
        <taxon>Gunneridae</taxon>
        <taxon>Pentapetalae</taxon>
        <taxon>rosids</taxon>
        <taxon>malvids</taxon>
        <taxon>Brassicales</taxon>
        <taxon>Brassicaceae</taxon>
        <taxon>Thlaspideae</taxon>
        <taxon>Thlaspi</taxon>
    </lineage>
</organism>
<dbReference type="Proteomes" id="UP000836841">
    <property type="component" value="Chromosome 6"/>
</dbReference>
<accession>A0AAU9SQF2</accession>
<evidence type="ECO:0000256" key="9">
    <source>
        <dbReference type="RuleBase" id="RU003682"/>
    </source>
</evidence>